<dbReference type="EMBL" id="QONO01000020">
    <property type="protein sequence ID" value="RDR28953.1"/>
    <property type="molecule type" value="Genomic_DNA"/>
</dbReference>
<evidence type="ECO:0000313" key="3">
    <source>
        <dbReference type="Proteomes" id="UP000254454"/>
    </source>
</evidence>
<sequence>MVKIRAFRYRSALLLCLTLLTGCPGRGDYYRFDETVTVSTRGDNVCFSVPEPEDYQPVSISIAPRGTRFRERQITSEPSLRIVNGQLCIPPSFYLFPDKGQFIVRSVLHSERDKDTPRIMVAGIEITDGCIFDIPLNDMEAVRPYGELKSSDVQTDQSERHGPCKYPFRAVRGVINHESH</sequence>
<dbReference type="RefSeq" id="WP_089643452.1">
    <property type="nucleotide sequence ID" value="NZ_JAUGQV010000027.1"/>
</dbReference>
<feature type="domain" description="DUF7480" evidence="1">
    <location>
        <begin position="34"/>
        <end position="127"/>
    </location>
</feature>
<accession>A0A370VC23</accession>
<gene>
    <name evidence="2" type="ORF">C4A13_02687</name>
</gene>
<reference evidence="2 3" key="1">
    <citation type="submission" date="2018-06" db="EMBL/GenBank/DDBJ databases">
        <title>Recombination Drives Gene Content and Phenotype Evolution in Wild Type E. coli Strains.</title>
        <authorList>
            <person name="Field C.M."/>
            <person name="Silander O.K."/>
            <person name="Van Nimwegen E."/>
        </authorList>
    </citation>
    <scope>NUCLEOTIDE SEQUENCE [LARGE SCALE GENOMIC DNA]</scope>
    <source>
        <strain evidence="2 3">SC344</strain>
    </source>
</reference>
<dbReference type="PROSITE" id="PS51257">
    <property type="entry name" value="PROKAR_LIPOPROTEIN"/>
    <property type="match status" value="1"/>
</dbReference>
<protein>
    <recommendedName>
        <fullName evidence="1">DUF7480 domain-containing protein</fullName>
    </recommendedName>
</protein>
<organism evidence="2 3">
    <name type="scientific">Escherichia marmotae</name>
    <dbReference type="NCBI Taxonomy" id="1499973"/>
    <lineage>
        <taxon>Bacteria</taxon>
        <taxon>Pseudomonadati</taxon>
        <taxon>Pseudomonadota</taxon>
        <taxon>Gammaproteobacteria</taxon>
        <taxon>Enterobacterales</taxon>
        <taxon>Enterobacteriaceae</taxon>
        <taxon>Escherichia</taxon>
    </lineage>
</organism>
<dbReference type="NCBIfam" id="NF045617">
    <property type="entry name" value="mostly_LP"/>
    <property type="match status" value="1"/>
</dbReference>
<evidence type="ECO:0000313" key="2">
    <source>
        <dbReference type="EMBL" id="RDR28953.1"/>
    </source>
</evidence>
<proteinExistence type="predicted"/>
<evidence type="ECO:0000259" key="1">
    <source>
        <dbReference type="Pfam" id="PF24295"/>
    </source>
</evidence>
<name>A0A370VC23_9ESCH</name>
<dbReference type="Pfam" id="PF24295">
    <property type="entry name" value="DUF7480"/>
    <property type="match status" value="1"/>
</dbReference>
<dbReference type="InterPro" id="IPR055903">
    <property type="entry name" value="DUF7480"/>
</dbReference>
<comment type="caution">
    <text evidence="2">The sequence shown here is derived from an EMBL/GenBank/DDBJ whole genome shotgun (WGS) entry which is preliminary data.</text>
</comment>
<dbReference type="Proteomes" id="UP000254454">
    <property type="component" value="Unassembled WGS sequence"/>
</dbReference>
<dbReference type="AlphaFoldDB" id="A0A370VC23"/>
<dbReference type="InterPro" id="IPR054657">
    <property type="entry name" value="T6SS_periplasmic_put"/>
</dbReference>